<sequence length="580" mass="65532">MPLMADDLHMKYGVVNQNDVAGKKKRKKSKGRTLEIDFPLHPNGLIRSHEASICCTANNQKVLPTHAADTDAQAQGDNCSDDIISQLLPIVRDVMQTFLYDVGNRACEVEEVINFLKLSDITLHHKQMLDSLSNAQLCRLFGKLNIFHTKYDGSRVIFQTADEQFQFPNSDTNLSPSISSLSNADNTPQLFTLMKSTSGTSVAQTKPLSSITNDFTKLPQRHLNGTGKVDCGLDNVINSHQKIGDMMTHKHSSMVELFVQQNEDIFYDQNTELTDRKMLMRNSRYYLERRLIEQRLKDVEKRYEQRLSNVSLMLRKAYKEILDLRLGKAKALANKRMGQAELALKHANVIHNRIKDETVKSDIKQVVKQWEQILWDYKTWHANLDEIVDGQKTQVDSNYRFDELALLSPPDNIPCAPQLPPNALKYFQQLEFKCSDPSSELLRVIGPPVGFEMEAVAGNRFGAIGQPAPPPQRKIFTEVQINKLIEKTLEHFQDIGGNIPNLSAEEIRNVLNELERRPSLLPSDVTFSSVLSHVIKRVVKVNGAGGGRNNSQSDTTCWTSLSSEQSITFPPPFTKIEMGE</sequence>
<dbReference type="OrthoDB" id="8062037at2759"/>
<evidence type="ECO:0000313" key="1">
    <source>
        <dbReference type="EMBL" id="VDK77089.1"/>
    </source>
</evidence>
<organism evidence="1 2">
    <name type="scientific">Litomosoides sigmodontis</name>
    <name type="common">Filarial nematode worm</name>
    <dbReference type="NCBI Taxonomy" id="42156"/>
    <lineage>
        <taxon>Eukaryota</taxon>
        <taxon>Metazoa</taxon>
        <taxon>Ecdysozoa</taxon>
        <taxon>Nematoda</taxon>
        <taxon>Chromadorea</taxon>
        <taxon>Rhabditida</taxon>
        <taxon>Spirurina</taxon>
        <taxon>Spiruromorpha</taxon>
        <taxon>Filarioidea</taxon>
        <taxon>Onchocercidae</taxon>
        <taxon>Litomosoides</taxon>
    </lineage>
</organism>
<reference evidence="1 2" key="1">
    <citation type="submission" date="2018-08" db="EMBL/GenBank/DDBJ databases">
        <authorList>
            <person name="Laetsch R D."/>
            <person name="Stevens L."/>
            <person name="Kumar S."/>
            <person name="Blaxter L. M."/>
        </authorList>
    </citation>
    <scope>NUCLEOTIDE SEQUENCE [LARGE SCALE GENOMIC DNA]</scope>
</reference>
<dbReference type="OMA" id="HEASICC"/>
<evidence type="ECO:0000313" key="2">
    <source>
        <dbReference type="Proteomes" id="UP000277928"/>
    </source>
</evidence>
<dbReference type="STRING" id="42156.A0A3P6T1V3"/>
<protein>
    <submittedName>
        <fullName evidence="1">Uncharacterized protein</fullName>
    </submittedName>
</protein>
<accession>A0A3P6T1V3</accession>
<keyword evidence="2" id="KW-1185">Reference proteome</keyword>
<gene>
    <name evidence="1" type="ORF">NLS_LOCUS3519</name>
</gene>
<dbReference type="EMBL" id="UYRX01000193">
    <property type="protein sequence ID" value="VDK77089.1"/>
    <property type="molecule type" value="Genomic_DNA"/>
</dbReference>
<name>A0A3P6T1V3_LITSI</name>
<proteinExistence type="predicted"/>
<dbReference type="AlphaFoldDB" id="A0A3P6T1V3"/>
<dbReference type="Proteomes" id="UP000277928">
    <property type="component" value="Unassembled WGS sequence"/>
</dbReference>